<dbReference type="InterPro" id="IPR039426">
    <property type="entry name" value="TonB-dep_rcpt-like"/>
</dbReference>
<dbReference type="InterPro" id="IPR037066">
    <property type="entry name" value="Plug_dom_sf"/>
</dbReference>
<dbReference type="OrthoDB" id="9768177at2"/>
<dbReference type="STRING" id="1285928.SAMN04487894_103312"/>
<comment type="similarity">
    <text evidence="7">Belongs to the TonB-dependent receptor family.</text>
</comment>
<dbReference type="Gene3D" id="2.170.130.10">
    <property type="entry name" value="TonB-dependent receptor, plug domain"/>
    <property type="match status" value="1"/>
</dbReference>
<keyword evidence="5 7" id="KW-0472">Membrane</keyword>
<evidence type="ECO:0000256" key="2">
    <source>
        <dbReference type="ARBA" id="ARBA00022448"/>
    </source>
</evidence>
<dbReference type="SUPFAM" id="SSF49464">
    <property type="entry name" value="Carboxypeptidase regulatory domain-like"/>
    <property type="match status" value="1"/>
</dbReference>
<accession>A0A1G6NKN6</accession>
<reference evidence="10" key="1">
    <citation type="submission" date="2016-10" db="EMBL/GenBank/DDBJ databases">
        <authorList>
            <person name="Varghese N."/>
            <person name="Submissions S."/>
        </authorList>
    </citation>
    <scope>NUCLEOTIDE SEQUENCE [LARGE SCALE GENOMIC DNA]</scope>
    <source>
        <strain evidence="10">DSM 25811 / CCM 8410 / LMG 26954 / E90</strain>
    </source>
</reference>
<dbReference type="Pfam" id="PF07715">
    <property type="entry name" value="Plug"/>
    <property type="match status" value="1"/>
</dbReference>
<sequence>MANCFSFFFTRLKKPFLLILFFLVQFSVWGQTVEVSGLVVDKEGNGLQGASVFEKGNAQKGVVTGQGGQFAIEVSKKPVVLVFSYTGYAEAEETISAGEGAPVTIVLEKKEGNLEEIIVIGYGTAKRKDFSGAVSSVQLENSPIALLPNSNPLEVLKGNVPGLSIGIANSAGDQPSMLIRGENSIKGDNNPLIVLDGVIFQGSLNDINPNDIAAVDVLKDAVSASVYGSRSANGVIAITTKRGRRGKPTINLNASYGMQHWLKQPVMMSGAEWIQSVNDRNKYTAGSIDWMKPGELENYNKGKEIDWLKAITRQGTIENYQASVSGASDNVNYYLSSSYNNNKGIITGDEFNRISVLSKVNAKITKWLEIGVDGAYNKLNYSGISANVSAAQLMSPYGVLYRDSLGHLEKYPYTQSLISPLWGVQDGTTDNLDIRQNFRLNSYAVVSIPWVKGLSYRLNYSVNADKNRSGAFNYESYYVAEGAGLDRYKPTVINGFLANANGNQRNESIFSYVVDNILNYKNSFGSHNFDVTAVATRDFLRSESVNVIGSDFSANGNSLLGIWGLHKAKVQRNDLVVSQRANIGYLARLNYNFADRYMFNASIRRDGASVFGDDIKWGNFAAVGVAWRLSAEDFMSHIAFLDDLKLKLSWGQNGNQGIKPYGTLATVVNGPSGGFRYEFSNTSNILYGLAQQALGNSQLGWEKTAAWNLGIESAWFQRRLRFDLNVYQSKTTDQLFVREIPIMTGFGSINASMGEVDNKGLELSLSTVNIQHKSFNWSTSFNYYLNRSKLVRLYGTDNDGDGKEDDDIANGLFIGRSLGAIYGYEQIGIVQESDRDYIQLNGAAPGDPKYNDIDGVPGISVNDRKILGYTKENFSMGMGNTFTYKNFELYAFVAGIFGGNDFYLKPNTAAYLTRSNRFNDNATYKPYWTSSNPGTTYPSATYSADTRFLGLQARSFVRLQDLTLSYNFRQPWVQQMQISNLRVYFAGKNLAVLTKWEGGDPELGNAVRDNTIPVPATYSFGVSATF</sequence>
<proteinExistence type="inferred from homology"/>
<name>A0A1G6NKN6_NIADE</name>
<dbReference type="NCBIfam" id="TIGR04057">
    <property type="entry name" value="SusC_RagA_signa"/>
    <property type="match status" value="1"/>
</dbReference>
<dbReference type="EMBL" id="FMZO01000003">
    <property type="protein sequence ID" value="SDC68453.1"/>
    <property type="molecule type" value="Genomic_DNA"/>
</dbReference>
<evidence type="ECO:0000259" key="8">
    <source>
        <dbReference type="Pfam" id="PF07715"/>
    </source>
</evidence>
<evidence type="ECO:0000313" key="9">
    <source>
        <dbReference type="EMBL" id="SDC68453.1"/>
    </source>
</evidence>
<dbReference type="RefSeq" id="WP_090389479.1">
    <property type="nucleotide sequence ID" value="NZ_FMZO01000003.1"/>
</dbReference>
<comment type="subcellular location">
    <subcellularLocation>
        <location evidence="1 7">Cell outer membrane</location>
        <topology evidence="1 7">Multi-pass membrane protein</topology>
    </subcellularLocation>
</comment>
<dbReference type="Pfam" id="PF13715">
    <property type="entry name" value="CarbopepD_reg_2"/>
    <property type="match status" value="1"/>
</dbReference>
<evidence type="ECO:0000313" key="10">
    <source>
        <dbReference type="Proteomes" id="UP000198757"/>
    </source>
</evidence>
<dbReference type="InterPro" id="IPR023997">
    <property type="entry name" value="TonB-dep_OMP_SusC/RagA_CS"/>
</dbReference>
<dbReference type="Gene3D" id="2.60.40.1120">
    <property type="entry name" value="Carboxypeptidase-like, regulatory domain"/>
    <property type="match status" value="1"/>
</dbReference>
<organism evidence="9 10">
    <name type="scientific">Niabella drilacis (strain DSM 25811 / CCM 8410 / CCUG 62505 / LMG 26954 / E90)</name>
    <dbReference type="NCBI Taxonomy" id="1285928"/>
    <lineage>
        <taxon>Bacteria</taxon>
        <taxon>Pseudomonadati</taxon>
        <taxon>Bacteroidota</taxon>
        <taxon>Chitinophagia</taxon>
        <taxon>Chitinophagales</taxon>
        <taxon>Chitinophagaceae</taxon>
        <taxon>Niabella</taxon>
    </lineage>
</organism>
<dbReference type="AlphaFoldDB" id="A0A1G6NKN6"/>
<dbReference type="PROSITE" id="PS52016">
    <property type="entry name" value="TONB_DEPENDENT_REC_3"/>
    <property type="match status" value="1"/>
</dbReference>
<keyword evidence="2 7" id="KW-0813">Transport</keyword>
<dbReference type="InterPro" id="IPR008969">
    <property type="entry name" value="CarboxyPept-like_regulatory"/>
</dbReference>
<evidence type="ECO:0000256" key="1">
    <source>
        <dbReference type="ARBA" id="ARBA00004571"/>
    </source>
</evidence>
<evidence type="ECO:0000256" key="7">
    <source>
        <dbReference type="PROSITE-ProRule" id="PRU01360"/>
    </source>
</evidence>
<dbReference type="InterPro" id="IPR012910">
    <property type="entry name" value="Plug_dom"/>
</dbReference>
<gene>
    <name evidence="9" type="ORF">SAMN04487894_103312</name>
</gene>
<evidence type="ECO:0000256" key="5">
    <source>
        <dbReference type="ARBA" id="ARBA00023136"/>
    </source>
</evidence>
<dbReference type="Gene3D" id="2.40.170.20">
    <property type="entry name" value="TonB-dependent receptor, beta-barrel domain"/>
    <property type="match status" value="1"/>
</dbReference>
<dbReference type="Proteomes" id="UP000198757">
    <property type="component" value="Unassembled WGS sequence"/>
</dbReference>
<keyword evidence="4 7" id="KW-0812">Transmembrane</keyword>
<keyword evidence="3 7" id="KW-1134">Transmembrane beta strand</keyword>
<evidence type="ECO:0000256" key="3">
    <source>
        <dbReference type="ARBA" id="ARBA00022452"/>
    </source>
</evidence>
<keyword evidence="6 7" id="KW-0998">Cell outer membrane</keyword>
<keyword evidence="10" id="KW-1185">Reference proteome</keyword>
<evidence type="ECO:0000256" key="4">
    <source>
        <dbReference type="ARBA" id="ARBA00022692"/>
    </source>
</evidence>
<dbReference type="InterPro" id="IPR023996">
    <property type="entry name" value="TonB-dep_OMP_SusC/RagA"/>
</dbReference>
<dbReference type="GO" id="GO:0009279">
    <property type="term" value="C:cell outer membrane"/>
    <property type="evidence" value="ECO:0007669"/>
    <property type="project" value="UniProtKB-SubCell"/>
</dbReference>
<dbReference type="InterPro" id="IPR036942">
    <property type="entry name" value="Beta-barrel_TonB_sf"/>
</dbReference>
<protein>
    <submittedName>
        <fullName evidence="9">TonB-linked outer membrane protein, SusC/RagA family</fullName>
    </submittedName>
</protein>
<evidence type="ECO:0000256" key="6">
    <source>
        <dbReference type="ARBA" id="ARBA00023237"/>
    </source>
</evidence>
<dbReference type="NCBIfam" id="TIGR04056">
    <property type="entry name" value="OMP_RagA_SusC"/>
    <property type="match status" value="1"/>
</dbReference>
<feature type="domain" description="TonB-dependent receptor plug" evidence="8">
    <location>
        <begin position="131"/>
        <end position="235"/>
    </location>
</feature>
<dbReference type="SUPFAM" id="SSF56935">
    <property type="entry name" value="Porins"/>
    <property type="match status" value="1"/>
</dbReference>